<protein>
    <submittedName>
        <fullName evidence="6">Transcriptional regulator, LysR family</fullName>
    </submittedName>
</protein>
<dbReference type="InterPro" id="IPR000847">
    <property type="entry name" value="LysR_HTH_N"/>
</dbReference>
<organism evidence="6 7">
    <name type="scientific">Salinibacterium xinjiangense</name>
    <dbReference type="NCBI Taxonomy" id="386302"/>
    <lineage>
        <taxon>Bacteria</taxon>
        <taxon>Bacillati</taxon>
        <taxon>Actinomycetota</taxon>
        <taxon>Actinomycetes</taxon>
        <taxon>Micrococcales</taxon>
        <taxon>Microbacteriaceae</taxon>
        <taxon>Salinibacterium</taxon>
    </lineage>
</organism>
<evidence type="ECO:0000313" key="6">
    <source>
        <dbReference type="EMBL" id="SOE64094.1"/>
    </source>
</evidence>
<dbReference type="GO" id="GO:0006351">
    <property type="term" value="P:DNA-templated transcription"/>
    <property type="evidence" value="ECO:0007669"/>
    <property type="project" value="TreeGrafter"/>
</dbReference>
<dbReference type="Gene3D" id="3.40.190.290">
    <property type="match status" value="1"/>
</dbReference>
<dbReference type="PANTHER" id="PTHR30537">
    <property type="entry name" value="HTH-TYPE TRANSCRIPTIONAL REGULATOR"/>
    <property type="match status" value="1"/>
</dbReference>
<keyword evidence="2" id="KW-0805">Transcription regulation</keyword>
<feature type="domain" description="HTH lysR-type" evidence="5">
    <location>
        <begin position="11"/>
        <end position="68"/>
    </location>
</feature>
<dbReference type="SUPFAM" id="SSF46785">
    <property type="entry name" value="Winged helix' DNA-binding domain"/>
    <property type="match status" value="1"/>
</dbReference>
<dbReference type="GO" id="GO:0003700">
    <property type="term" value="F:DNA-binding transcription factor activity"/>
    <property type="evidence" value="ECO:0007669"/>
    <property type="project" value="InterPro"/>
</dbReference>
<dbReference type="EMBL" id="OCST01000003">
    <property type="protein sequence ID" value="SOE64094.1"/>
    <property type="molecule type" value="Genomic_DNA"/>
</dbReference>
<gene>
    <name evidence="6" type="ORF">SAMN06296378_1326</name>
</gene>
<dbReference type="Pfam" id="PF00126">
    <property type="entry name" value="HTH_1"/>
    <property type="match status" value="1"/>
</dbReference>
<dbReference type="GO" id="GO:0043565">
    <property type="term" value="F:sequence-specific DNA binding"/>
    <property type="evidence" value="ECO:0007669"/>
    <property type="project" value="TreeGrafter"/>
</dbReference>
<dbReference type="InterPro" id="IPR036388">
    <property type="entry name" value="WH-like_DNA-bd_sf"/>
</dbReference>
<name>A0A2C8ZHH4_9MICO</name>
<dbReference type="PANTHER" id="PTHR30537:SF3">
    <property type="entry name" value="TRANSCRIPTIONAL REGULATORY PROTEIN"/>
    <property type="match status" value="1"/>
</dbReference>
<dbReference type="Gene3D" id="1.10.10.10">
    <property type="entry name" value="Winged helix-like DNA-binding domain superfamily/Winged helix DNA-binding domain"/>
    <property type="match status" value="1"/>
</dbReference>
<dbReference type="InterPro" id="IPR005119">
    <property type="entry name" value="LysR_subst-bd"/>
</dbReference>
<evidence type="ECO:0000313" key="7">
    <source>
        <dbReference type="Proteomes" id="UP000219440"/>
    </source>
</evidence>
<keyword evidence="4" id="KW-0804">Transcription</keyword>
<dbReference type="InterPro" id="IPR058163">
    <property type="entry name" value="LysR-type_TF_proteobact-type"/>
</dbReference>
<keyword evidence="7" id="KW-1185">Reference proteome</keyword>
<evidence type="ECO:0000256" key="3">
    <source>
        <dbReference type="ARBA" id="ARBA00023125"/>
    </source>
</evidence>
<evidence type="ECO:0000259" key="5">
    <source>
        <dbReference type="PROSITE" id="PS50931"/>
    </source>
</evidence>
<dbReference type="OrthoDB" id="570111at2"/>
<sequence>MSAHGPDPLDVSTDDLRYLLAVARSGRLVSAATLLGVDHTTVRRRLDRLEAALGVRLLDRGADGWELTAIGRDVAARAAPLEHVVEQVLGAASGGSDGVRGTVRIVAPEGFATTFVTPCLARVQAQHPGIAIELVTSTSPLSLRGSGYDIAVTIGSAASSRLTAEPLAPYALRLYATPSYLAAHPPIESLADLERHPLIFYVDALLTVRDLDLAPVLSGMRVGFGSTNVFAQLEATRQGAGIGLLHAFMGEPDDRLVGVLPLEVDFRLQFSLSVRRDSLSVDAVRVVRDALRHEVHSRAQELLPPVQ</sequence>
<dbReference type="Pfam" id="PF03466">
    <property type="entry name" value="LysR_substrate"/>
    <property type="match status" value="1"/>
</dbReference>
<dbReference type="AlphaFoldDB" id="A0A2C8ZHH4"/>
<comment type="similarity">
    <text evidence="1">Belongs to the LysR transcriptional regulatory family.</text>
</comment>
<evidence type="ECO:0000256" key="2">
    <source>
        <dbReference type="ARBA" id="ARBA00023015"/>
    </source>
</evidence>
<proteinExistence type="inferred from homology"/>
<dbReference type="PROSITE" id="PS50931">
    <property type="entry name" value="HTH_LYSR"/>
    <property type="match status" value="1"/>
</dbReference>
<reference evidence="6 7" key="1">
    <citation type="submission" date="2017-09" db="EMBL/GenBank/DDBJ databases">
        <authorList>
            <person name="Ehlers B."/>
            <person name="Leendertz F.H."/>
        </authorList>
    </citation>
    <scope>NUCLEOTIDE SEQUENCE [LARGE SCALE GENOMIC DNA]</scope>
    <source>
        <strain evidence="6 7">CGMCC 1.05381</strain>
    </source>
</reference>
<dbReference type="SUPFAM" id="SSF53850">
    <property type="entry name" value="Periplasmic binding protein-like II"/>
    <property type="match status" value="1"/>
</dbReference>
<dbReference type="InterPro" id="IPR036390">
    <property type="entry name" value="WH_DNA-bd_sf"/>
</dbReference>
<accession>A0A2C8ZHH4</accession>
<evidence type="ECO:0000256" key="1">
    <source>
        <dbReference type="ARBA" id="ARBA00009437"/>
    </source>
</evidence>
<keyword evidence="3" id="KW-0238">DNA-binding</keyword>
<dbReference type="Proteomes" id="UP000219440">
    <property type="component" value="Unassembled WGS sequence"/>
</dbReference>
<evidence type="ECO:0000256" key="4">
    <source>
        <dbReference type="ARBA" id="ARBA00023163"/>
    </source>
</evidence>
<dbReference type="RefSeq" id="WP_097060468.1">
    <property type="nucleotide sequence ID" value="NZ_BMLC01000001.1"/>
</dbReference>